<evidence type="ECO:0000256" key="7">
    <source>
        <dbReference type="HAMAP-Rule" id="MF_01235"/>
    </source>
</evidence>
<sequence length="222" mass="23755">MMKPLEGGLVVSCQALEDEPLHGPMHMAAMAIAAKEGGAVGIRANGSADIQEIKRYVDLPVIGILKKRYPGCDAFITPTKADAKLVAEAGADIVSIDATNVSRPEKLEELVHYIQEDLGKRVMADIATLEEGIHAEKIGCDFVGTTLSGYTAETKDRERPDFGLLEKLVQQLAVPVVAEGNISLPAQAKKALELGAFFVVVGTAITRPQLITKKFVEGMRSS</sequence>
<dbReference type="HAMAP" id="MF_01235">
    <property type="entry name" value="ManNAc6P_epimer"/>
    <property type="match status" value="1"/>
</dbReference>
<comment type="catalytic activity">
    <reaction evidence="1 7">
        <text>an N-acyl-D-glucosamine 6-phosphate = an N-acyl-D-mannosamine 6-phosphate</text>
        <dbReference type="Rhea" id="RHEA:23932"/>
        <dbReference type="ChEBI" id="CHEBI:57599"/>
        <dbReference type="ChEBI" id="CHEBI:57666"/>
        <dbReference type="EC" id="5.1.3.9"/>
    </reaction>
</comment>
<dbReference type="Pfam" id="PF04131">
    <property type="entry name" value="NanE"/>
    <property type="match status" value="1"/>
</dbReference>
<comment type="similarity">
    <text evidence="4 7">Belongs to the NanE family.</text>
</comment>
<evidence type="ECO:0000313" key="8">
    <source>
        <dbReference type="EMBL" id="MFD1427364.1"/>
    </source>
</evidence>
<dbReference type="EMBL" id="JBHTNU010000009">
    <property type="protein sequence ID" value="MFD1427364.1"/>
    <property type="molecule type" value="Genomic_DNA"/>
</dbReference>
<dbReference type="InterPro" id="IPR011060">
    <property type="entry name" value="RibuloseP-bd_barrel"/>
</dbReference>
<evidence type="ECO:0000256" key="5">
    <source>
        <dbReference type="ARBA" id="ARBA00023235"/>
    </source>
</evidence>
<dbReference type="Gene3D" id="3.20.20.70">
    <property type="entry name" value="Aldolase class I"/>
    <property type="match status" value="1"/>
</dbReference>
<evidence type="ECO:0000256" key="2">
    <source>
        <dbReference type="ARBA" id="ARBA00002147"/>
    </source>
</evidence>
<dbReference type="SUPFAM" id="SSF51366">
    <property type="entry name" value="Ribulose-phoshate binding barrel"/>
    <property type="match status" value="1"/>
</dbReference>
<evidence type="ECO:0000256" key="6">
    <source>
        <dbReference type="ARBA" id="ARBA00023277"/>
    </source>
</evidence>
<keyword evidence="6 7" id="KW-0119">Carbohydrate metabolism</keyword>
<dbReference type="PANTHER" id="PTHR36204">
    <property type="entry name" value="N-ACETYLMANNOSAMINE-6-PHOSPHATE 2-EPIMERASE-RELATED"/>
    <property type="match status" value="1"/>
</dbReference>
<dbReference type="RefSeq" id="WP_380165323.1">
    <property type="nucleotide sequence ID" value="NZ_JBHTNU010000009.1"/>
</dbReference>
<dbReference type="CDD" id="cd04729">
    <property type="entry name" value="NanE"/>
    <property type="match status" value="1"/>
</dbReference>
<evidence type="ECO:0000256" key="1">
    <source>
        <dbReference type="ARBA" id="ARBA00000056"/>
    </source>
</evidence>
<dbReference type="InterPro" id="IPR013785">
    <property type="entry name" value="Aldolase_TIM"/>
</dbReference>
<dbReference type="Proteomes" id="UP001597282">
    <property type="component" value="Unassembled WGS sequence"/>
</dbReference>
<keyword evidence="5 7" id="KW-0413">Isomerase</keyword>
<evidence type="ECO:0000256" key="3">
    <source>
        <dbReference type="ARBA" id="ARBA00005081"/>
    </source>
</evidence>
<organism evidence="8 9">
    <name type="scientific">Kroppenstedtia sanguinis</name>
    <dbReference type="NCBI Taxonomy" id="1380684"/>
    <lineage>
        <taxon>Bacteria</taxon>
        <taxon>Bacillati</taxon>
        <taxon>Bacillota</taxon>
        <taxon>Bacilli</taxon>
        <taxon>Bacillales</taxon>
        <taxon>Thermoactinomycetaceae</taxon>
        <taxon>Kroppenstedtia</taxon>
    </lineage>
</organism>
<comment type="pathway">
    <text evidence="3 7">Amino-sugar metabolism; N-acetylneuraminate degradation; D-fructose 6-phosphate from N-acetylneuraminate: step 3/5.</text>
</comment>
<proteinExistence type="inferred from homology"/>
<dbReference type="NCBIfam" id="NF002231">
    <property type="entry name" value="PRK01130.1"/>
    <property type="match status" value="1"/>
</dbReference>
<dbReference type="InterPro" id="IPR007260">
    <property type="entry name" value="NanE"/>
</dbReference>
<keyword evidence="9" id="KW-1185">Reference proteome</keyword>
<comment type="caution">
    <text evidence="8">The sequence shown here is derived from an EMBL/GenBank/DDBJ whole genome shotgun (WGS) entry which is preliminary data.</text>
</comment>
<accession>A0ABW4C9E0</accession>
<dbReference type="PANTHER" id="PTHR36204:SF1">
    <property type="entry name" value="N-ACETYLMANNOSAMINE-6-PHOSPHATE 2-EPIMERASE-RELATED"/>
    <property type="match status" value="1"/>
</dbReference>
<dbReference type="EC" id="5.1.3.9" evidence="7"/>
<reference evidence="9" key="1">
    <citation type="journal article" date="2019" name="Int. J. Syst. Evol. Microbiol.">
        <title>The Global Catalogue of Microorganisms (GCM) 10K type strain sequencing project: providing services to taxonomists for standard genome sequencing and annotation.</title>
        <authorList>
            <consortium name="The Broad Institute Genomics Platform"/>
            <consortium name="The Broad Institute Genome Sequencing Center for Infectious Disease"/>
            <person name="Wu L."/>
            <person name="Ma J."/>
        </authorList>
    </citation>
    <scope>NUCLEOTIDE SEQUENCE [LARGE SCALE GENOMIC DNA]</scope>
    <source>
        <strain evidence="9">S1</strain>
    </source>
</reference>
<protein>
    <recommendedName>
        <fullName evidence="7">Putative N-acetylmannosamine-6-phosphate 2-epimerase</fullName>
        <ecNumber evidence="7">5.1.3.9</ecNumber>
    </recommendedName>
    <alternativeName>
        <fullName evidence="7">ManNAc-6-P epimerase</fullName>
    </alternativeName>
</protein>
<name>A0ABW4C9E0_9BACL</name>
<evidence type="ECO:0000256" key="4">
    <source>
        <dbReference type="ARBA" id="ARBA00007439"/>
    </source>
</evidence>
<gene>
    <name evidence="7" type="primary">nanE</name>
    <name evidence="8" type="ORF">ACFQ4Y_10540</name>
</gene>
<comment type="function">
    <text evidence="2 7">Converts N-acetylmannosamine-6-phosphate (ManNAc-6-P) to N-acetylglucosamine-6-phosphate (GlcNAc-6-P).</text>
</comment>
<evidence type="ECO:0000313" key="9">
    <source>
        <dbReference type="Proteomes" id="UP001597282"/>
    </source>
</evidence>
<dbReference type="GO" id="GO:0047465">
    <property type="term" value="F:N-acylglucosamine-6-phosphate 2-epimerase activity"/>
    <property type="evidence" value="ECO:0007669"/>
    <property type="project" value="UniProtKB-EC"/>
</dbReference>